<keyword evidence="2" id="KW-1185">Reference proteome</keyword>
<comment type="caution">
    <text evidence="1">The sequence shown here is derived from an EMBL/GenBank/DDBJ whole genome shotgun (WGS) entry which is preliminary data.</text>
</comment>
<protein>
    <submittedName>
        <fullName evidence="1">Nucleotidyl transferase AbiEii/AbiGii toxin family protein</fullName>
    </submittedName>
</protein>
<dbReference type="EMBL" id="JAJCIS010000002">
    <property type="protein sequence ID" value="MCB7386984.1"/>
    <property type="molecule type" value="Genomic_DNA"/>
</dbReference>
<accession>A0ABS8DEZ3</accession>
<gene>
    <name evidence="1" type="ORF">LIZ65_06750</name>
</gene>
<dbReference type="InterPro" id="IPR014942">
    <property type="entry name" value="AbiEii"/>
</dbReference>
<evidence type="ECO:0000313" key="2">
    <source>
        <dbReference type="Proteomes" id="UP001299546"/>
    </source>
</evidence>
<reference evidence="1 2" key="1">
    <citation type="submission" date="2021-10" db="EMBL/GenBank/DDBJ databases">
        <title>Collection of gut derived symbiotic bacterial strains cultured from healthy donors.</title>
        <authorList>
            <person name="Lin H."/>
            <person name="Littmann E."/>
            <person name="Kohout C."/>
            <person name="Pamer E.G."/>
        </authorList>
    </citation>
    <scope>NUCLEOTIDE SEQUENCE [LARGE SCALE GENOMIC DNA]</scope>
    <source>
        <strain evidence="1 2">DFI.1.165</strain>
    </source>
</reference>
<dbReference type="Proteomes" id="UP001299546">
    <property type="component" value="Unassembled WGS sequence"/>
</dbReference>
<dbReference type="RefSeq" id="WP_082891705.1">
    <property type="nucleotide sequence ID" value="NZ_JAJCIQ010000002.1"/>
</dbReference>
<organism evidence="1 2">
    <name type="scientific">Bariatricus massiliensis</name>
    <dbReference type="NCBI Taxonomy" id="1745713"/>
    <lineage>
        <taxon>Bacteria</taxon>
        <taxon>Bacillati</taxon>
        <taxon>Bacillota</taxon>
        <taxon>Clostridia</taxon>
        <taxon>Lachnospirales</taxon>
        <taxon>Lachnospiraceae</taxon>
        <taxon>Bariatricus</taxon>
    </lineage>
</organism>
<keyword evidence="1" id="KW-0808">Transferase</keyword>
<evidence type="ECO:0000313" key="1">
    <source>
        <dbReference type="EMBL" id="MCB7386984.1"/>
    </source>
</evidence>
<sequence>MSLEAVYDTIRTPFTVDVTTGDVITPRPIWYKFHGLLDEKVEFEVLAYNIETVFAEKFETILRRGPLSTRPRDFYDVYILFQTQKYDAKIFCDAFWATASHRNSDSLFKNIPEILERIRESLELQSTWLRYRKEYTYAADIEYSSIMKVLETLAEQTIDCEVL</sequence>
<dbReference type="Pfam" id="PF08843">
    <property type="entry name" value="AbiEii"/>
    <property type="match status" value="1"/>
</dbReference>
<name>A0ABS8DEZ3_9FIRM</name>
<dbReference type="GO" id="GO:0016740">
    <property type="term" value="F:transferase activity"/>
    <property type="evidence" value="ECO:0007669"/>
    <property type="project" value="UniProtKB-KW"/>
</dbReference>
<proteinExistence type="predicted"/>